<reference evidence="6 7" key="1">
    <citation type="submission" date="2019-10" db="EMBL/GenBank/DDBJ databases">
        <title>Glaciimonas soli sp. nov., a psychrophilic bacterium isolated from the forest soil of a high elevation mountain in Taiwan.</title>
        <authorList>
            <person name="Wang L.-T."/>
            <person name="Shieh W.Y."/>
        </authorList>
    </citation>
    <scope>NUCLEOTIDE SEQUENCE [LARGE SCALE GENOMIC DNA]</scope>
    <source>
        <strain evidence="6 7">GS1</strain>
    </source>
</reference>
<evidence type="ECO:0000313" key="7">
    <source>
        <dbReference type="Proteomes" id="UP000451565"/>
    </source>
</evidence>
<comment type="caution">
    <text evidence="6">The sequence shown here is derived from an EMBL/GenBank/DDBJ whole genome shotgun (WGS) entry which is preliminary data.</text>
</comment>
<dbReference type="AlphaFoldDB" id="A0A843YXK3"/>
<evidence type="ECO:0000256" key="3">
    <source>
        <dbReference type="ARBA" id="ARBA00022989"/>
    </source>
</evidence>
<evidence type="ECO:0000256" key="2">
    <source>
        <dbReference type="ARBA" id="ARBA00022692"/>
    </source>
</evidence>
<keyword evidence="2 5" id="KW-0812">Transmembrane</keyword>
<dbReference type="Proteomes" id="UP000451565">
    <property type="component" value="Unassembled WGS sequence"/>
</dbReference>
<gene>
    <name evidence="6" type="ORF">GEV47_17090</name>
</gene>
<proteinExistence type="predicted"/>
<accession>A0A843YXK3</accession>
<dbReference type="EMBL" id="WINI01000009">
    <property type="protein sequence ID" value="MQR02394.1"/>
    <property type="molecule type" value="Genomic_DNA"/>
</dbReference>
<dbReference type="Pfam" id="PF07869">
    <property type="entry name" value="DUF1656"/>
    <property type="match status" value="1"/>
</dbReference>
<organism evidence="6 7">
    <name type="scientific">Glaciimonas soli</name>
    <dbReference type="NCBI Taxonomy" id="2590999"/>
    <lineage>
        <taxon>Bacteria</taxon>
        <taxon>Pseudomonadati</taxon>
        <taxon>Pseudomonadota</taxon>
        <taxon>Betaproteobacteria</taxon>
        <taxon>Burkholderiales</taxon>
        <taxon>Oxalobacteraceae</taxon>
        <taxon>Glaciimonas</taxon>
    </lineage>
</organism>
<sequence>MPREITVFGALMPTLMLVLIVAFIVQIGIDWLMSHLHLYRYVWHPGLFRVALFFCIFSSCGLLLHAV</sequence>
<dbReference type="RefSeq" id="WP_153236028.1">
    <property type="nucleotide sequence ID" value="NZ_WINI01000009.1"/>
</dbReference>
<feature type="transmembrane region" description="Helical" evidence="5">
    <location>
        <begin position="41"/>
        <end position="64"/>
    </location>
</feature>
<protein>
    <submittedName>
        <fullName evidence="6">DUF1656 domain-containing protein</fullName>
    </submittedName>
</protein>
<dbReference type="OrthoDB" id="6080293at2"/>
<evidence type="ECO:0000256" key="4">
    <source>
        <dbReference type="ARBA" id="ARBA00023136"/>
    </source>
</evidence>
<dbReference type="InterPro" id="IPR012451">
    <property type="entry name" value="DUF1656"/>
</dbReference>
<feature type="transmembrane region" description="Helical" evidence="5">
    <location>
        <begin position="7"/>
        <end position="29"/>
    </location>
</feature>
<name>A0A843YXK3_9BURK</name>
<keyword evidence="7" id="KW-1185">Reference proteome</keyword>
<evidence type="ECO:0000313" key="6">
    <source>
        <dbReference type="EMBL" id="MQR02394.1"/>
    </source>
</evidence>
<keyword evidence="1" id="KW-1003">Cell membrane</keyword>
<evidence type="ECO:0000256" key="5">
    <source>
        <dbReference type="SAM" id="Phobius"/>
    </source>
</evidence>
<keyword evidence="3 5" id="KW-1133">Transmembrane helix</keyword>
<keyword evidence="4 5" id="KW-0472">Membrane</keyword>
<evidence type="ECO:0000256" key="1">
    <source>
        <dbReference type="ARBA" id="ARBA00022475"/>
    </source>
</evidence>